<comment type="similarity">
    <text evidence="1">Belongs to the bacterial solute-binding protein 1 family.</text>
</comment>
<keyword evidence="3" id="KW-0732">Signal</keyword>
<keyword evidence="2" id="KW-0813">Transport</keyword>
<dbReference type="EMBL" id="JAYGHT010000193">
    <property type="protein sequence ID" value="MEA5522774.1"/>
    <property type="molecule type" value="Genomic_DNA"/>
</dbReference>
<dbReference type="Gene3D" id="3.40.190.10">
    <property type="entry name" value="Periplasmic binding protein-like II"/>
    <property type="match status" value="1"/>
</dbReference>
<keyword evidence="5" id="KW-1185">Reference proteome</keyword>
<accession>A0ABU5U6F8</accession>
<dbReference type="PANTHER" id="PTHR30061">
    <property type="entry name" value="MALTOSE-BINDING PERIPLASMIC PROTEIN"/>
    <property type="match status" value="1"/>
</dbReference>
<dbReference type="CDD" id="cd14748">
    <property type="entry name" value="PBP2_UgpB"/>
    <property type="match status" value="1"/>
</dbReference>
<protein>
    <submittedName>
        <fullName evidence="4">ABC transporter substrate-binding protein</fullName>
    </submittedName>
</protein>
<dbReference type="InterPro" id="IPR006059">
    <property type="entry name" value="SBP"/>
</dbReference>
<organism evidence="4 5">
    <name type="scientific">Limnoraphis robusta CCNP1315</name>
    <dbReference type="NCBI Taxonomy" id="3110306"/>
    <lineage>
        <taxon>Bacteria</taxon>
        <taxon>Bacillati</taxon>
        <taxon>Cyanobacteriota</taxon>
        <taxon>Cyanophyceae</taxon>
        <taxon>Oscillatoriophycideae</taxon>
        <taxon>Oscillatoriales</taxon>
        <taxon>Sirenicapillariaceae</taxon>
        <taxon>Limnoraphis</taxon>
    </lineage>
</organism>
<gene>
    <name evidence="4" type="ORF">VB854_27975</name>
</gene>
<dbReference type="Proteomes" id="UP001301728">
    <property type="component" value="Unassembled WGS sequence"/>
</dbReference>
<proteinExistence type="inferred from homology"/>
<evidence type="ECO:0000313" key="4">
    <source>
        <dbReference type="EMBL" id="MEA5522774.1"/>
    </source>
</evidence>
<evidence type="ECO:0000256" key="2">
    <source>
        <dbReference type="ARBA" id="ARBA00022448"/>
    </source>
</evidence>
<dbReference type="SUPFAM" id="SSF53850">
    <property type="entry name" value="Periplasmic binding protein-like II"/>
    <property type="match status" value="1"/>
</dbReference>
<sequence length="432" mass="48647">MQMFSRCWRIFNQGLKTWGVILLSLCLFVCGGCQVQTPTEPGVINLTLWHGINPPPNRDVFQKLVNGFNQTHPQINVNAYYIGQPDQQMPKILTAVVGNASPDILWYSPQITGQLVELDAIEPIEEWLNKSPRKAEIDPRLFEAMELNGQIWSIPMATNNTAIFYRPSLFEKAGITKLPLTWEEFRIAAQKLTRDLNGDGKLDQHGIVLPLGKGEWTVFTWLPFMYSAEGELIDQDQVNLVNPGAIAALQFWSDLITDNSAILSAPERGYEQDNFISGKVAMQITGPWTLGFLQSAGIDYGVFPIPAQKQQATVVGGEHLFVMKTTPQQQQAALTFLDYVLSEEFQTEWSLGTGYLPVNLKTRQSQKYQDYLSQQPSLQVFLKQMAWARSRPIIAGYRRLSENLGRAIEASLLGENPQDALKQAENRLKLML</sequence>
<reference evidence="4 5" key="1">
    <citation type="submission" date="2023-12" db="EMBL/GenBank/DDBJ databases">
        <title>Baltic Sea Cyanobacteria.</title>
        <authorList>
            <person name="Delbaje E."/>
            <person name="Fewer D.P."/>
            <person name="Shishido T.K."/>
        </authorList>
    </citation>
    <scope>NUCLEOTIDE SEQUENCE [LARGE SCALE GENOMIC DNA]</scope>
    <source>
        <strain evidence="4 5">CCNP 1315</strain>
    </source>
</reference>
<name>A0ABU5U6F8_9CYAN</name>
<evidence type="ECO:0000313" key="5">
    <source>
        <dbReference type="Proteomes" id="UP001301728"/>
    </source>
</evidence>
<evidence type="ECO:0000256" key="1">
    <source>
        <dbReference type="ARBA" id="ARBA00008520"/>
    </source>
</evidence>
<evidence type="ECO:0000256" key="3">
    <source>
        <dbReference type="ARBA" id="ARBA00022729"/>
    </source>
</evidence>
<dbReference type="PANTHER" id="PTHR30061:SF50">
    <property type="entry name" value="MALTOSE_MALTODEXTRIN-BINDING PERIPLASMIC PROTEIN"/>
    <property type="match status" value="1"/>
</dbReference>
<comment type="caution">
    <text evidence="4">The sequence shown here is derived from an EMBL/GenBank/DDBJ whole genome shotgun (WGS) entry which is preliminary data.</text>
</comment>
<dbReference type="Pfam" id="PF13416">
    <property type="entry name" value="SBP_bac_8"/>
    <property type="match status" value="1"/>
</dbReference>